<dbReference type="InterPro" id="IPR007235">
    <property type="entry name" value="Glyco_trans_28_C"/>
</dbReference>
<reference evidence="2" key="1">
    <citation type="submission" date="2020-03" db="EMBL/GenBank/DDBJ databases">
        <title>Draft sequencing of Calidifontibacter sp. DB0510.</title>
        <authorList>
            <person name="Kim D.-U."/>
        </authorList>
    </citation>
    <scope>NUCLEOTIDE SEQUENCE</scope>
    <source>
        <strain evidence="2">DB0510</strain>
    </source>
</reference>
<evidence type="ECO:0000259" key="1">
    <source>
        <dbReference type="Pfam" id="PF04101"/>
    </source>
</evidence>
<organism evidence="2 3">
    <name type="scientific">Metallococcus carri</name>
    <dbReference type="NCBI Taxonomy" id="1656884"/>
    <lineage>
        <taxon>Bacteria</taxon>
        <taxon>Bacillati</taxon>
        <taxon>Actinomycetota</taxon>
        <taxon>Actinomycetes</taxon>
        <taxon>Micrococcales</taxon>
        <taxon>Dermacoccaceae</taxon>
        <taxon>Metallococcus</taxon>
    </lineage>
</organism>
<proteinExistence type="predicted"/>
<dbReference type="Proteomes" id="UP000744769">
    <property type="component" value="Unassembled WGS sequence"/>
</dbReference>
<dbReference type="Pfam" id="PF04101">
    <property type="entry name" value="Glyco_tran_28_C"/>
    <property type="match status" value="1"/>
</dbReference>
<dbReference type="PANTHER" id="PTHR21015">
    <property type="entry name" value="UDP-N-ACETYLGLUCOSAMINE--N-ACETYLMURAMYL-(PENTAPEPTIDE) PYROPHOSPHORYL-UNDECAPRENOL N-ACETYLGLUCOSAMINE TRANSFERASE 1"/>
    <property type="match status" value="1"/>
</dbReference>
<evidence type="ECO:0000313" key="2">
    <source>
        <dbReference type="EMBL" id="NHN54511.1"/>
    </source>
</evidence>
<protein>
    <submittedName>
        <fullName evidence="2">UDP-N-acetylglucosamine--N-acetylmuramyl-(Pentapeptide) pyrophosphoryl-undecaprenol N-acetylglucosamine transferase</fullName>
    </submittedName>
</protein>
<dbReference type="AlphaFoldDB" id="A0A967ED98"/>
<dbReference type="Gene3D" id="3.40.50.2000">
    <property type="entry name" value="Glycogen Phosphorylase B"/>
    <property type="match status" value="1"/>
</dbReference>
<gene>
    <name evidence="2" type="ORF">G9U51_01785</name>
</gene>
<keyword evidence="2" id="KW-0808">Transferase</keyword>
<evidence type="ECO:0000313" key="3">
    <source>
        <dbReference type="Proteomes" id="UP000744769"/>
    </source>
</evidence>
<dbReference type="EMBL" id="JAAOIV010000001">
    <property type="protein sequence ID" value="NHN54511.1"/>
    <property type="molecule type" value="Genomic_DNA"/>
</dbReference>
<dbReference type="RefSeq" id="WP_166192189.1">
    <property type="nucleotide sequence ID" value="NZ_JAAOIV010000001.1"/>
</dbReference>
<sequence length="343" mass="36380">MTRVAYYVHHHGRGHLRRATLLSTRLAARGCAVTLLGHFVQPPDLAGVAHADIGPDADRPRAGDDPTAGGLLHWAPQGGQFAARMRRLAGWLIQHAPAVLVTDTSVEVTVLGRLLGIPTVVITQPGDRSDAAHRLGFACADAIIAPWPERLYRPDWLAAVGERVVFTGALAEAAPVAARPATPGAVLEVNGAGGSASLFDQAVAPDAGAAQLGAPWLPGTPPSGRVSSRSWRRTVAGPGDWRDDIPAAMVSSEVVVCHAGQNLIAEVAAADRPAIVIPQRRPHGEQAATAAVLDHHGLARALWREPQDWNSVYERALLAPRDWSVWAPPDAVDRALEVIGRWL</sequence>
<dbReference type="PANTHER" id="PTHR21015:SF22">
    <property type="entry name" value="GLYCOSYLTRANSFERASE"/>
    <property type="match status" value="1"/>
</dbReference>
<keyword evidence="3" id="KW-1185">Reference proteome</keyword>
<dbReference type="SUPFAM" id="SSF53756">
    <property type="entry name" value="UDP-Glycosyltransferase/glycogen phosphorylase"/>
    <property type="match status" value="1"/>
</dbReference>
<accession>A0A967ED98</accession>
<name>A0A967ED98_9MICO</name>
<comment type="caution">
    <text evidence="2">The sequence shown here is derived from an EMBL/GenBank/DDBJ whole genome shotgun (WGS) entry which is preliminary data.</text>
</comment>
<dbReference type="GO" id="GO:0016758">
    <property type="term" value="F:hexosyltransferase activity"/>
    <property type="evidence" value="ECO:0007669"/>
    <property type="project" value="InterPro"/>
</dbReference>
<feature type="domain" description="Glycosyl transferase family 28 C-terminal" evidence="1">
    <location>
        <begin position="241"/>
        <end position="301"/>
    </location>
</feature>